<accession>A0AAV6UV23</accession>
<name>A0AAV6UV23_9ARAC</name>
<dbReference type="GO" id="GO:0006281">
    <property type="term" value="P:DNA repair"/>
    <property type="evidence" value="ECO:0007669"/>
    <property type="project" value="TreeGrafter"/>
</dbReference>
<evidence type="ECO:0000313" key="2">
    <source>
        <dbReference type="EMBL" id="KAG8188166.1"/>
    </source>
</evidence>
<dbReference type="EMBL" id="JAFNEN010000247">
    <property type="protein sequence ID" value="KAG8188166.1"/>
    <property type="molecule type" value="Genomic_DNA"/>
</dbReference>
<gene>
    <name evidence="2" type="ORF">JTE90_019446</name>
</gene>
<organism evidence="2 3">
    <name type="scientific">Oedothorax gibbosus</name>
    <dbReference type="NCBI Taxonomy" id="931172"/>
    <lineage>
        <taxon>Eukaryota</taxon>
        <taxon>Metazoa</taxon>
        <taxon>Ecdysozoa</taxon>
        <taxon>Arthropoda</taxon>
        <taxon>Chelicerata</taxon>
        <taxon>Arachnida</taxon>
        <taxon>Araneae</taxon>
        <taxon>Araneomorphae</taxon>
        <taxon>Entelegynae</taxon>
        <taxon>Araneoidea</taxon>
        <taxon>Linyphiidae</taxon>
        <taxon>Erigoninae</taxon>
        <taxon>Oedothorax</taxon>
    </lineage>
</organism>
<dbReference type="GO" id="GO:0035267">
    <property type="term" value="C:NuA4 histone acetyltransferase complex"/>
    <property type="evidence" value="ECO:0007669"/>
    <property type="project" value="TreeGrafter"/>
</dbReference>
<dbReference type="InterPro" id="IPR001005">
    <property type="entry name" value="SANT/Myb"/>
</dbReference>
<sequence>MTSRRHLVPLSEGRSASFLLGNAVSVVDPHSAYLHEMSGPPFSLLLAPKHALCVLADVALPREMTRICEQDSAGALYYSINGQEEMPIWAPPTPPTDENDIYIDYSVGFWYEPSFMHEATLPPIYIKKEAKRQKMDPVVSAVSTARKQKVRKDDMVNIPRSLFDRPSAAILKMRREVKLQKVKGLMVGPPKIPGPSAFPGGIKQPSLLLAGKSPAETHHVDKTEWLIPEDKAILSVIQDMQNIPLNLTILSPAHHPNWDLVAQQVYSALFRRYRSPKACKARYENVIVPREEGKILYDANPKKQKKTKGVYKTKNNRPMKTSQLFVQDNNQTYEKRTREFARLEAEHESKKRAAERMPMLQPPKTTKGSAVLVENGINFDNPLTPMQIAQNRSERIAREKQKNQPAAGTALASTLSTVTSPQVVTATVVSQVAPEPQPQPATVTVATGTIHPSQAAVLASLQAQQQLQLKQGQPSVSLAKSLTSGIMVSSSTASTLASLTKALGQNQQVTSSQNAAIAAALNNATLRSQRAAMTAAGVTAATTTLSMQDIMAVGQQVRAAPTTAAAAAASSAAGAVVSVSNLAAVQLATSQRLASATLSPLTTVASAQLNPQAATTQRSIAHMAQIQQMKQTALLRQRQETALKQQLKRLHSVQQQQAGAAATSAAAKGGAQPRVAQQVTMKQAAVGRAMTEAEVAQLMKRQKQINLTASQILAQVQPQQVAISSSGATLVKTVSSPLAIPVSAVTMGGVNINVSVPQSKASMVQGKATTTLTNQQIRNFQLQQQLLNQARKGKMANLTQLAKVPGKAGGTSVQIVPQQMKNLQTAMTVAQIQQAMKQAIPQNMPVVVTATPSLGGVQQQPVGAVKATTLPSTTLTTSGVLKAATLAPQAVTLAVRAAPQGQPQQLQIQVQQSPHATLVSPQTQVVSTAQLTQARMQLQSQPMQTVTVQPQAQLVQAVDPQSQPQVAAVSAAPIAAATPTQLTVQQTNTQMVQQAIQLARQQQAAAQAAAQQAGKASPYTMRLRNPPK</sequence>
<dbReference type="GO" id="GO:0000812">
    <property type="term" value="C:Swr1 complex"/>
    <property type="evidence" value="ECO:0007669"/>
    <property type="project" value="TreeGrafter"/>
</dbReference>
<evidence type="ECO:0000259" key="1">
    <source>
        <dbReference type="PROSITE" id="PS50090"/>
    </source>
</evidence>
<proteinExistence type="predicted"/>
<dbReference type="PROSITE" id="PS50090">
    <property type="entry name" value="MYB_LIKE"/>
    <property type="match status" value="1"/>
</dbReference>
<protein>
    <recommendedName>
        <fullName evidence="1">Myb-like domain-containing protein</fullName>
    </recommendedName>
</protein>
<comment type="caution">
    <text evidence="2">The sequence shown here is derived from an EMBL/GenBank/DDBJ whole genome shotgun (WGS) entry which is preliminary data.</text>
</comment>
<dbReference type="GO" id="GO:0003682">
    <property type="term" value="F:chromatin binding"/>
    <property type="evidence" value="ECO:0007669"/>
    <property type="project" value="TreeGrafter"/>
</dbReference>
<feature type="domain" description="Myb-like" evidence="1">
    <location>
        <begin position="217"/>
        <end position="287"/>
    </location>
</feature>
<dbReference type="PANTHER" id="PTHR46459">
    <property type="entry name" value="E1A-BINDING PROTEIN P400-RELATED"/>
    <property type="match status" value="1"/>
</dbReference>
<reference evidence="2 3" key="1">
    <citation type="journal article" date="2022" name="Nat. Ecol. Evol.">
        <title>A masculinizing supergene underlies an exaggerated male reproductive morph in a spider.</title>
        <authorList>
            <person name="Hendrickx F."/>
            <person name="De Corte Z."/>
            <person name="Sonet G."/>
            <person name="Van Belleghem S.M."/>
            <person name="Kostlbacher S."/>
            <person name="Vangestel C."/>
        </authorList>
    </citation>
    <scope>NUCLEOTIDE SEQUENCE [LARGE SCALE GENOMIC DNA]</scope>
    <source>
        <strain evidence="2">W744_W776</strain>
    </source>
</reference>
<keyword evidence="3" id="KW-1185">Reference proteome</keyword>
<dbReference type="Proteomes" id="UP000827092">
    <property type="component" value="Unassembled WGS sequence"/>
</dbReference>
<dbReference type="AlphaFoldDB" id="A0AAV6UV23"/>
<evidence type="ECO:0000313" key="3">
    <source>
        <dbReference type="Proteomes" id="UP000827092"/>
    </source>
</evidence>
<dbReference type="PANTHER" id="PTHR46459:SF1">
    <property type="entry name" value="E1A-BINDING PROTEIN P400"/>
    <property type="match status" value="1"/>
</dbReference>